<evidence type="ECO:0000256" key="7">
    <source>
        <dbReference type="ARBA" id="ARBA00035585"/>
    </source>
</evidence>
<dbReference type="Pfam" id="PF02537">
    <property type="entry name" value="CRCB"/>
    <property type="match status" value="1"/>
</dbReference>
<evidence type="ECO:0000256" key="4">
    <source>
        <dbReference type="ARBA" id="ARBA00022989"/>
    </source>
</evidence>
<evidence type="ECO:0000256" key="6">
    <source>
        <dbReference type="ARBA" id="ARBA00035120"/>
    </source>
</evidence>
<comment type="catalytic activity">
    <reaction evidence="7">
        <text>fluoride(in) = fluoride(out)</text>
        <dbReference type="Rhea" id="RHEA:76159"/>
        <dbReference type="ChEBI" id="CHEBI:17051"/>
    </reaction>
    <physiologicalReaction direction="left-to-right" evidence="7">
        <dbReference type="Rhea" id="RHEA:76160"/>
    </physiologicalReaction>
</comment>
<evidence type="ECO:0000256" key="3">
    <source>
        <dbReference type="ARBA" id="ARBA00022692"/>
    </source>
</evidence>
<dbReference type="EMBL" id="UOGI01000138">
    <property type="protein sequence ID" value="VAX32383.1"/>
    <property type="molecule type" value="Genomic_DNA"/>
</dbReference>
<sequence>MLNIILIGVGGFIGAVTRFLISAWVGQKWGRSFPIGTFVVNITGCFFIGLAMTLFTERILASPSVRLFLTVGFLGAFTTFSTFEYETGSLLYDGEWLLSVANIVLSVGFGLVALKAGELIARRI</sequence>
<dbReference type="GO" id="GO:0005886">
    <property type="term" value="C:plasma membrane"/>
    <property type="evidence" value="ECO:0007669"/>
    <property type="project" value="UniProtKB-SubCell"/>
</dbReference>
<dbReference type="PANTHER" id="PTHR28259:SF1">
    <property type="entry name" value="FLUORIDE EXPORT PROTEIN 1-RELATED"/>
    <property type="match status" value="1"/>
</dbReference>
<comment type="subcellular location">
    <subcellularLocation>
        <location evidence="1">Cell membrane</location>
        <topology evidence="1">Multi-pass membrane protein</topology>
    </subcellularLocation>
</comment>
<keyword evidence="4 8" id="KW-1133">Transmembrane helix</keyword>
<dbReference type="InterPro" id="IPR003691">
    <property type="entry name" value="FluC"/>
</dbReference>
<feature type="transmembrane region" description="Helical" evidence="8">
    <location>
        <begin position="67"/>
        <end position="84"/>
    </location>
</feature>
<gene>
    <name evidence="9" type="ORF">MNBD_NITROSPIRAE03-134</name>
</gene>
<dbReference type="HAMAP" id="MF_00454">
    <property type="entry name" value="FluC"/>
    <property type="match status" value="1"/>
</dbReference>
<protein>
    <submittedName>
        <fullName evidence="9">Fluoride ion transporter CrcB</fullName>
    </submittedName>
</protein>
<keyword evidence="2" id="KW-1003">Cell membrane</keyword>
<keyword evidence="3 8" id="KW-0812">Transmembrane</keyword>
<dbReference type="GO" id="GO:1903425">
    <property type="term" value="F:fluoride transmembrane transporter activity"/>
    <property type="evidence" value="ECO:0007669"/>
    <property type="project" value="TreeGrafter"/>
</dbReference>
<feature type="transmembrane region" description="Helical" evidence="8">
    <location>
        <begin position="5"/>
        <end position="26"/>
    </location>
</feature>
<evidence type="ECO:0000313" key="9">
    <source>
        <dbReference type="EMBL" id="VAX32383.1"/>
    </source>
</evidence>
<feature type="transmembrane region" description="Helical" evidence="8">
    <location>
        <begin position="96"/>
        <end position="114"/>
    </location>
</feature>
<organism evidence="9">
    <name type="scientific">hydrothermal vent metagenome</name>
    <dbReference type="NCBI Taxonomy" id="652676"/>
    <lineage>
        <taxon>unclassified sequences</taxon>
        <taxon>metagenomes</taxon>
        <taxon>ecological metagenomes</taxon>
    </lineage>
</organism>
<dbReference type="AlphaFoldDB" id="A0A3B1D6E9"/>
<evidence type="ECO:0000256" key="8">
    <source>
        <dbReference type="SAM" id="Phobius"/>
    </source>
</evidence>
<dbReference type="NCBIfam" id="TIGR00494">
    <property type="entry name" value="crcB"/>
    <property type="match status" value="1"/>
</dbReference>
<evidence type="ECO:0000256" key="1">
    <source>
        <dbReference type="ARBA" id="ARBA00004651"/>
    </source>
</evidence>
<name>A0A3B1D6E9_9ZZZZ</name>
<dbReference type="PANTHER" id="PTHR28259">
    <property type="entry name" value="FLUORIDE EXPORT PROTEIN 1-RELATED"/>
    <property type="match status" value="1"/>
</dbReference>
<reference evidence="9" key="1">
    <citation type="submission" date="2018-06" db="EMBL/GenBank/DDBJ databases">
        <authorList>
            <person name="Zhirakovskaya E."/>
        </authorList>
    </citation>
    <scope>NUCLEOTIDE SEQUENCE</scope>
</reference>
<feature type="transmembrane region" description="Helical" evidence="8">
    <location>
        <begin position="32"/>
        <end position="55"/>
    </location>
</feature>
<comment type="similarity">
    <text evidence="6">Belongs to the fluoride channel Fluc/FEX (TC 1.A.43) family.</text>
</comment>
<proteinExistence type="inferred from homology"/>
<keyword evidence="5 8" id="KW-0472">Membrane</keyword>
<accession>A0A3B1D6E9</accession>
<evidence type="ECO:0000256" key="5">
    <source>
        <dbReference type="ARBA" id="ARBA00023136"/>
    </source>
</evidence>
<evidence type="ECO:0000256" key="2">
    <source>
        <dbReference type="ARBA" id="ARBA00022475"/>
    </source>
</evidence>